<protein>
    <submittedName>
        <fullName evidence="1">Uncharacterized protein</fullName>
    </submittedName>
</protein>
<proteinExistence type="predicted"/>
<dbReference type="AlphaFoldDB" id="A0A383AH69"/>
<reference evidence="1" key="1">
    <citation type="submission" date="2018-05" db="EMBL/GenBank/DDBJ databases">
        <authorList>
            <person name="Lanie J.A."/>
            <person name="Ng W.-L."/>
            <person name="Kazmierczak K.M."/>
            <person name="Andrzejewski T.M."/>
            <person name="Davidsen T.M."/>
            <person name="Wayne K.J."/>
            <person name="Tettelin H."/>
            <person name="Glass J.I."/>
            <person name="Rusch D."/>
            <person name="Podicherti R."/>
            <person name="Tsui H.-C.T."/>
            <person name="Winkler M.E."/>
        </authorList>
    </citation>
    <scope>NUCLEOTIDE SEQUENCE</scope>
</reference>
<organism evidence="1">
    <name type="scientific">marine metagenome</name>
    <dbReference type="NCBI Taxonomy" id="408172"/>
    <lineage>
        <taxon>unclassified sequences</taxon>
        <taxon>metagenomes</taxon>
        <taxon>ecological metagenomes</taxon>
    </lineage>
</organism>
<name>A0A383AH69_9ZZZZ</name>
<dbReference type="EMBL" id="UINC01192007">
    <property type="protein sequence ID" value="SVE06930.1"/>
    <property type="molecule type" value="Genomic_DNA"/>
</dbReference>
<sequence>MIGYLALARETFDVDFAESKFSEAK</sequence>
<feature type="non-terminal residue" evidence="1">
    <location>
        <position position="25"/>
    </location>
</feature>
<evidence type="ECO:0000313" key="1">
    <source>
        <dbReference type="EMBL" id="SVE06930.1"/>
    </source>
</evidence>
<accession>A0A383AH69</accession>
<gene>
    <name evidence="1" type="ORF">METZ01_LOCUS459784</name>
</gene>